<organism evidence="1 2">
    <name type="scientific">Vitis vinifera</name>
    <name type="common">Grape</name>
    <dbReference type="NCBI Taxonomy" id="29760"/>
    <lineage>
        <taxon>Eukaryota</taxon>
        <taxon>Viridiplantae</taxon>
        <taxon>Streptophyta</taxon>
        <taxon>Embryophyta</taxon>
        <taxon>Tracheophyta</taxon>
        <taxon>Spermatophyta</taxon>
        <taxon>Magnoliopsida</taxon>
        <taxon>eudicotyledons</taxon>
        <taxon>Gunneridae</taxon>
        <taxon>Pentapetalae</taxon>
        <taxon>rosids</taxon>
        <taxon>Vitales</taxon>
        <taxon>Vitaceae</taxon>
        <taxon>Viteae</taxon>
        <taxon>Vitis</taxon>
    </lineage>
</organism>
<dbReference type="Proteomes" id="UP001227230">
    <property type="component" value="Chromosome 9"/>
</dbReference>
<gene>
    <name evidence="1" type="ORF">VitviT2T_013744</name>
</gene>
<accession>A0ABY9CIR2</accession>
<evidence type="ECO:0000313" key="2">
    <source>
        <dbReference type="Proteomes" id="UP001227230"/>
    </source>
</evidence>
<name>A0ABY9CIR2_VITVI</name>
<reference evidence="1 2" key="1">
    <citation type="journal article" date="2023" name="Hortic Res">
        <title>The complete reference genome for grapevine (Vitis vinifera L.) genetics and breeding.</title>
        <authorList>
            <person name="Shi X."/>
            <person name="Cao S."/>
            <person name="Wang X."/>
            <person name="Huang S."/>
            <person name="Wang Y."/>
            <person name="Liu Z."/>
            <person name="Liu W."/>
            <person name="Leng X."/>
            <person name="Peng Y."/>
            <person name="Wang N."/>
            <person name="Wang Y."/>
            <person name="Ma Z."/>
            <person name="Xu X."/>
            <person name="Zhang F."/>
            <person name="Xue H."/>
            <person name="Zhong H."/>
            <person name="Wang Y."/>
            <person name="Zhang K."/>
            <person name="Velt A."/>
            <person name="Avia K."/>
            <person name="Holtgrawe D."/>
            <person name="Grimplet J."/>
            <person name="Matus J.T."/>
            <person name="Ware D."/>
            <person name="Wu X."/>
            <person name="Wang H."/>
            <person name="Liu C."/>
            <person name="Fang Y."/>
            <person name="Rustenholz C."/>
            <person name="Cheng Z."/>
            <person name="Xiao H."/>
            <person name="Zhou Y."/>
        </authorList>
    </citation>
    <scope>NUCLEOTIDE SEQUENCE [LARGE SCALE GENOMIC DNA]</scope>
    <source>
        <strain evidence="2">cv. Pinot noir / PN40024</strain>
        <tissue evidence="1">Leaf</tissue>
    </source>
</reference>
<dbReference type="EMBL" id="CP126656">
    <property type="protein sequence ID" value="WJZ94934.1"/>
    <property type="molecule type" value="Genomic_DNA"/>
</dbReference>
<protein>
    <submittedName>
        <fullName evidence="1">Uncharacterized protein</fullName>
    </submittedName>
</protein>
<sequence length="104" mass="12087">MGVTLATPVRGAILSPVWCSKRASFGADSGIQETSFLGIPMTPFRRHSRSHYKRRFQMPFGVTSVKDVVWHHFQSKRSRRRHFGVVPYRRHRLAPSPIDDIVWR</sequence>
<proteinExistence type="predicted"/>
<evidence type="ECO:0000313" key="1">
    <source>
        <dbReference type="EMBL" id="WJZ94934.1"/>
    </source>
</evidence>
<keyword evidence="2" id="KW-1185">Reference proteome</keyword>